<dbReference type="InterPro" id="IPR003495">
    <property type="entry name" value="CobW/HypB/UreG_nucleotide-bd"/>
</dbReference>
<dbReference type="SUPFAM" id="SSF90002">
    <property type="entry name" value="Hypothetical protein YjiA, C-terminal domain"/>
    <property type="match status" value="1"/>
</dbReference>
<keyword evidence="1" id="KW-0547">Nucleotide-binding</keyword>
<sequence>MARPVPVTVLVGFLGAGKTTVINHLLRYGLQGKRVAVVVNDFGEVNVDARLVVRTTERLVELSNGCICCTLREDLLVELERLAEEEPDYILVESTGIGEPLPIAQTFYMGSLPDKVRLDAIVTVVDASRFFSLWEEVGVVEDAEGNPQEEPLAPLLADQVEFSNILVLNKVDLVSPEELSRLEDFLKALNPKARIYRAVRGQLDPSLLLGTGLYRYEEGPEHPDWEREWNAPTKETEEYGFQSFVYRQERPFRFAAFWAFLESWPPYVLRAKGFVRFADHPPAFLSHAGTSLVLEALAAPQGEEGLYLALPEGEDPTEIVFIGQGIDTVFPVKPPGLPDRRSRP</sequence>
<protein>
    <submittedName>
        <fullName evidence="7">Putative metal chaperone YciC</fullName>
    </submittedName>
</protein>
<dbReference type="OrthoDB" id="9808822at2"/>
<evidence type="ECO:0000256" key="2">
    <source>
        <dbReference type="ARBA" id="ARBA00022801"/>
    </source>
</evidence>
<dbReference type="Pfam" id="PF02492">
    <property type="entry name" value="cobW"/>
    <property type="match status" value="1"/>
</dbReference>
<evidence type="ECO:0000259" key="6">
    <source>
        <dbReference type="SMART" id="SM00833"/>
    </source>
</evidence>
<dbReference type="Proteomes" id="UP000182993">
    <property type="component" value="Plasmid pTB1"/>
</dbReference>
<proteinExistence type="inferred from homology"/>
<dbReference type="InterPro" id="IPR051927">
    <property type="entry name" value="Zn_Chap_cDPG_Synth"/>
</dbReference>
<dbReference type="KEGG" id="tbc:A0O31_02513"/>
<reference evidence="8" key="1">
    <citation type="submission" date="2016-06" db="EMBL/GenBank/DDBJ databases">
        <title>Whole genome sequencing of Thermus brockianus strain GE-1.</title>
        <authorList>
            <person name="Schaefers C."/>
            <person name="Blank S."/>
            <person name="Wiebusch S."/>
            <person name="Elleuche S."/>
            <person name="Antranikian G."/>
        </authorList>
    </citation>
    <scope>NUCLEOTIDE SEQUENCE [LARGE SCALE GENOMIC DNA]</scope>
    <source>
        <strain evidence="8">GE-1</strain>
        <plasmid evidence="8">ptb1</plasmid>
    </source>
</reference>
<dbReference type="InterPro" id="IPR036627">
    <property type="entry name" value="CobW-likC_sf"/>
</dbReference>
<evidence type="ECO:0000313" key="8">
    <source>
        <dbReference type="Proteomes" id="UP000182993"/>
    </source>
</evidence>
<dbReference type="RefSeq" id="WP_071678217.1">
    <property type="nucleotide sequence ID" value="NZ_CP016313.1"/>
</dbReference>
<dbReference type="GO" id="GO:0000166">
    <property type="term" value="F:nucleotide binding"/>
    <property type="evidence" value="ECO:0007669"/>
    <property type="project" value="UniProtKB-KW"/>
</dbReference>
<dbReference type="PANTHER" id="PTHR43603:SF1">
    <property type="entry name" value="ZINC-REGULATED GTPASE METALLOPROTEIN ACTIVATOR 1"/>
    <property type="match status" value="1"/>
</dbReference>
<dbReference type="SUPFAM" id="SSF52540">
    <property type="entry name" value="P-loop containing nucleoside triphosphate hydrolases"/>
    <property type="match status" value="1"/>
</dbReference>
<dbReference type="SMART" id="SM00833">
    <property type="entry name" value="CobW_C"/>
    <property type="match status" value="1"/>
</dbReference>
<comment type="catalytic activity">
    <reaction evidence="5">
        <text>GTP + H2O = GDP + phosphate + H(+)</text>
        <dbReference type="Rhea" id="RHEA:19669"/>
        <dbReference type="ChEBI" id="CHEBI:15377"/>
        <dbReference type="ChEBI" id="CHEBI:15378"/>
        <dbReference type="ChEBI" id="CHEBI:37565"/>
        <dbReference type="ChEBI" id="CHEBI:43474"/>
        <dbReference type="ChEBI" id="CHEBI:58189"/>
    </reaction>
    <physiologicalReaction direction="left-to-right" evidence="5">
        <dbReference type="Rhea" id="RHEA:19670"/>
    </physiologicalReaction>
</comment>
<keyword evidence="2" id="KW-0378">Hydrolase</keyword>
<dbReference type="CDD" id="cd03112">
    <property type="entry name" value="CobW-like"/>
    <property type="match status" value="1"/>
</dbReference>
<dbReference type="GO" id="GO:0016787">
    <property type="term" value="F:hydrolase activity"/>
    <property type="evidence" value="ECO:0007669"/>
    <property type="project" value="UniProtKB-KW"/>
</dbReference>
<evidence type="ECO:0000256" key="5">
    <source>
        <dbReference type="ARBA" id="ARBA00049117"/>
    </source>
</evidence>
<dbReference type="InterPro" id="IPR011629">
    <property type="entry name" value="CobW-like_C"/>
</dbReference>
<evidence type="ECO:0000256" key="4">
    <source>
        <dbReference type="ARBA" id="ARBA00034320"/>
    </source>
</evidence>
<accession>A0A1J0LVZ9</accession>
<dbReference type="PANTHER" id="PTHR43603">
    <property type="entry name" value="COBW DOMAIN-CONTAINING PROTEIN DDB_G0274527"/>
    <property type="match status" value="1"/>
</dbReference>
<dbReference type="AlphaFoldDB" id="A0A1J0LVZ9"/>
<name>A0A1J0LVZ9_THEBO</name>
<dbReference type="EMBL" id="CP016313">
    <property type="protein sequence ID" value="APD10534.1"/>
    <property type="molecule type" value="Genomic_DNA"/>
</dbReference>
<evidence type="ECO:0000256" key="3">
    <source>
        <dbReference type="ARBA" id="ARBA00023186"/>
    </source>
</evidence>
<geneLocation type="plasmid" evidence="8">
    <name>ptb1</name>
</geneLocation>
<organism evidence="7 8">
    <name type="scientific">Thermus brockianus</name>
    <dbReference type="NCBI Taxonomy" id="56956"/>
    <lineage>
        <taxon>Bacteria</taxon>
        <taxon>Thermotogati</taxon>
        <taxon>Deinococcota</taxon>
        <taxon>Deinococci</taxon>
        <taxon>Thermales</taxon>
        <taxon>Thermaceae</taxon>
        <taxon>Thermus</taxon>
    </lineage>
</organism>
<keyword evidence="3" id="KW-0143">Chaperone</keyword>
<comment type="similarity">
    <text evidence="4">Belongs to the SIMIBI class G3E GTPase family. ZNG1 subfamily.</text>
</comment>
<dbReference type="Gene3D" id="3.30.1220.10">
    <property type="entry name" value="CobW-like, C-terminal domain"/>
    <property type="match status" value="1"/>
</dbReference>
<dbReference type="Gene3D" id="3.40.50.300">
    <property type="entry name" value="P-loop containing nucleotide triphosphate hydrolases"/>
    <property type="match status" value="1"/>
</dbReference>
<feature type="domain" description="CobW C-terminal" evidence="6">
    <location>
        <begin position="241"/>
        <end position="330"/>
    </location>
</feature>
<gene>
    <name evidence="7" type="primary">yciC</name>
    <name evidence="7" type="ORF">A0O31_02513</name>
</gene>
<dbReference type="Pfam" id="PF07683">
    <property type="entry name" value="CobW_C"/>
    <property type="match status" value="1"/>
</dbReference>
<evidence type="ECO:0000313" key="7">
    <source>
        <dbReference type="EMBL" id="APD10534.1"/>
    </source>
</evidence>
<evidence type="ECO:0000256" key="1">
    <source>
        <dbReference type="ARBA" id="ARBA00022741"/>
    </source>
</evidence>
<dbReference type="InterPro" id="IPR027417">
    <property type="entry name" value="P-loop_NTPase"/>
</dbReference>
<keyword evidence="7" id="KW-0614">Plasmid</keyword>